<dbReference type="GO" id="GO:0005654">
    <property type="term" value="C:nucleoplasm"/>
    <property type="evidence" value="ECO:0007669"/>
    <property type="project" value="TreeGrafter"/>
</dbReference>
<dbReference type="InterPro" id="IPR049549">
    <property type="entry name" value="RPN7_PSMD6_C"/>
</dbReference>
<organism evidence="3 4">
    <name type="scientific">Allacma fusca</name>
    <dbReference type="NCBI Taxonomy" id="39272"/>
    <lineage>
        <taxon>Eukaryota</taxon>
        <taxon>Metazoa</taxon>
        <taxon>Ecdysozoa</taxon>
        <taxon>Arthropoda</taxon>
        <taxon>Hexapoda</taxon>
        <taxon>Collembola</taxon>
        <taxon>Symphypleona</taxon>
        <taxon>Sminthuridae</taxon>
        <taxon>Allacma</taxon>
    </lineage>
</organism>
<dbReference type="Proteomes" id="UP000708208">
    <property type="component" value="Unassembled WGS sequence"/>
</dbReference>
<dbReference type="PANTHER" id="PTHR46427:SF1">
    <property type="entry name" value="ANKYRIN REPEAT AND LEM DOMAIN-CONTAINING PROTEIN 1"/>
    <property type="match status" value="1"/>
</dbReference>
<name>A0A8J2KAX4_9HEXA</name>
<dbReference type="PANTHER" id="PTHR46427">
    <property type="entry name" value="ANKYRIN REPEAT AND LEM DOMAIN-CONTAINING PROTEIN 1"/>
    <property type="match status" value="1"/>
</dbReference>
<evidence type="ECO:0000256" key="1">
    <source>
        <dbReference type="PROSITE-ProRule" id="PRU00023"/>
    </source>
</evidence>
<dbReference type="AlphaFoldDB" id="A0A8J2KAX4"/>
<evidence type="ECO:0000313" key="4">
    <source>
        <dbReference type="Proteomes" id="UP000708208"/>
    </source>
</evidence>
<evidence type="ECO:0000313" key="3">
    <source>
        <dbReference type="EMBL" id="CAG7732787.1"/>
    </source>
</evidence>
<keyword evidence="1" id="KW-0040">ANK repeat</keyword>
<comment type="caution">
    <text evidence="3">The sequence shown here is derived from an EMBL/GenBank/DDBJ whole genome shotgun (WGS) entry which is preliminary data.</text>
</comment>
<proteinExistence type="predicted"/>
<accession>A0A8J2KAX4</accession>
<feature type="repeat" description="ANK" evidence="1">
    <location>
        <begin position="45"/>
        <end position="79"/>
    </location>
</feature>
<dbReference type="GO" id="GO:0000712">
    <property type="term" value="P:resolution of meiotic recombination intermediates"/>
    <property type="evidence" value="ECO:0007669"/>
    <property type="project" value="TreeGrafter"/>
</dbReference>
<keyword evidence="4" id="KW-1185">Reference proteome</keyword>
<dbReference type="Pfam" id="PF21154">
    <property type="entry name" value="RPN7_PSMD6_C"/>
    <property type="match status" value="1"/>
</dbReference>
<dbReference type="PROSITE" id="PS50088">
    <property type="entry name" value="ANK_REPEAT"/>
    <property type="match status" value="1"/>
</dbReference>
<dbReference type="GO" id="GO:0004520">
    <property type="term" value="F:DNA endonuclease activity"/>
    <property type="evidence" value="ECO:0007669"/>
    <property type="project" value="TreeGrafter"/>
</dbReference>
<evidence type="ECO:0000259" key="2">
    <source>
        <dbReference type="Pfam" id="PF21154"/>
    </source>
</evidence>
<dbReference type="InterPro" id="IPR034998">
    <property type="entry name" value="ANKLE1"/>
</dbReference>
<dbReference type="OrthoDB" id="1601181at2759"/>
<dbReference type="EMBL" id="CAJVCH010237409">
    <property type="protein sequence ID" value="CAG7732787.1"/>
    <property type="molecule type" value="Genomic_DNA"/>
</dbReference>
<protein>
    <recommendedName>
        <fullName evidence="2">26S proteasome regulatory subunit RPN7/PSMD6 C-terminal helix domain-containing protein</fullName>
    </recommendedName>
</protein>
<reference evidence="3" key="1">
    <citation type="submission" date="2021-06" db="EMBL/GenBank/DDBJ databases">
        <authorList>
            <person name="Hodson N. C."/>
            <person name="Mongue J. A."/>
            <person name="Jaron S. K."/>
        </authorList>
    </citation>
    <scope>NUCLEOTIDE SEQUENCE</scope>
</reference>
<gene>
    <name evidence="3" type="ORF">AFUS01_LOCUS21275</name>
</gene>
<dbReference type="GO" id="GO:0000724">
    <property type="term" value="P:double-strand break repair via homologous recombination"/>
    <property type="evidence" value="ECO:0007669"/>
    <property type="project" value="TreeGrafter"/>
</dbReference>
<dbReference type="InterPro" id="IPR002110">
    <property type="entry name" value="Ankyrin_rpt"/>
</dbReference>
<dbReference type="GO" id="GO:0005737">
    <property type="term" value="C:cytoplasm"/>
    <property type="evidence" value="ECO:0007669"/>
    <property type="project" value="TreeGrafter"/>
</dbReference>
<feature type="domain" description="26S proteasome regulatory subunit RPN7/PSMD6 C-terminal helix" evidence="2">
    <location>
        <begin position="210"/>
        <end position="232"/>
    </location>
</feature>
<sequence>MEFDNDVVEELISNIEQNLASTLQQKLVFITLKSPQILNSVIPKYGMSLFHYSVGFSDNKTAVVKVLLDHGGDPNNTECTDKVSPLHLSIIYEFDGVLDFLLKHGGDPFVQDGEGKNCYDLVEALDQPDIFKSILVRHTSFSGLSSISSEGSSGGNSDTMSYMTCLTSCNDEPIQAALSSYTKTHRHKLARNITGRCVVETCRPDNKNWQYQSTIKQGDHLLNRIQKLSRVINI</sequence>
<dbReference type="SMART" id="SM00248">
    <property type="entry name" value="ANK"/>
    <property type="match status" value="2"/>
</dbReference>